<accession>A0A0J7XJ86</accession>
<reference evidence="2 3" key="1">
    <citation type="journal article" date="2015" name="G3 (Bethesda)">
        <title>Insights into Ongoing Evolution of the Hexachlorocyclohexane Catabolic Pathway from Comparative Genomics of Ten Sphingomonadaceae Strains.</title>
        <authorList>
            <person name="Pearce S.L."/>
            <person name="Oakeshott J.G."/>
            <person name="Pandey G."/>
        </authorList>
    </citation>
    <scope>NUCLEOTIDE SEQUENCE [LARGE SCALE GENOMIC DNA]</scope>
    <source>
        <strain evidence="2 3">LL02</strain>
    </source>
</reference>
<dbReference type="EMBL" id="JACU01000010">
    <property type="protein sequence ID" value="KMS51802.1"/>
    <property type="molecule type" value="Genomic_DNA"/>
</dbReference>
<dbReference type="Proteomes" id="UP000052268">
    <property type="component" value="Unassembled WGS sequence"/>
</dbReference>
<gene>
    <name evidence="2" type="ORF">V474_01835</name>
</gene>
<evidence type="ECO:0000313" key="2">
    <source>
        <dbReference type="EMBL" id="KMS51802.1"/>
    </source>
</evidence>
<evidence type="ECO:0000256" key="1">
    <source>
        <dbReference type="SAM" id="MobiDB-lite"/>
    </source>
</evidence>
<evidence type="ECO:0000313" key="3">
    <source>
        <dbReference type="Proteomes" id="UP000052268"/>
    </source>
</evidence>
<dbReference type="PATRIC" id="fig|1114963.3.peg.3972"/>
<dbReference type="AlphaFoldDB" id="A0A0J7XJ86"/>
<protein>
    <submittedName>
        <fullName evidence="2">Uncharacterized protein</fullName>
    </submittedName>
</protein>
<organism evidence="2 3">
    <name type="scientific">Novosphingobium barchaimii LL02</name>
    <dbReference type="NCBI Taxonomy" id="1114963"/>
    <lineage>
        <taxon>Bacteria</taxon>
        <taxon>Pseudomonadati</taxon>
        <taxon>Pseudomonadota</taxon>
        <taxon>Alphaproteobacteria</taxon>
        <taxon>Sphingomonadales</taxon>
        <taxon>Sphingomonadaceae</taxon>
        <taxon>Novosphingobium</taxon>
    </lineage>
</organism>
<comment type="caution">
    <text evidence="2">The sequence shown here is derived from an EMBL/GenBank/DDBJ whole genome shotgun (WGS) entry which is preliminary data.</text>
</comment>
<name>A0A0J7XJ86_9SPHN</name>
<keyword evidence="3" id="KW-1185">Reference proteome</keyword>
<feature type="region of interest" description="Disordered" evidence="1">
    <location>
        <begin position="1"/>
        <end position="45"/>
    </location>
</feature>
<proteinExistence type="predicted"/>
<feature type="compositionally biased region" description="Basic and acidic residues" evidence="1">
    <location>
        <begin position="13"/>
        <end position="29"/>
    </location>
</feature>
<sequence>MKRVTDKPNSSQIHDKPPAHHTMSRRDRSSLNLLRQTGSLLVVQD</sequence>